<evidence type="ECO:0000256" key="1">
    <source>
        <dbReference type="ARBA" id="ARBA00022729"/>
    </source>
</evidence>
<dbReference type="InterPro" id="IPR028994">
    <property type="entry name" value="Integrin_alpha_N"/>
</dbReference>
<evidence type="ECO:0000259" key="4">
    <source>
        <dbReference type="PROSITE" id="PS50825"/>
    </source>
</evidence>
<dbReference type="AlphaFoldDB" id="A0A4V6NAS0"/>
<dbReference type="InterPro" id="IPR003410">
    <property type="entry name" value="HYR_dom"/>
</dbReference>
<dbReference type="SUPFAM" id="SSF69318">
    <property type="entry name" value="Integrin alpha N-terminal domain"/>
    <property type="match status" value="2"/>
</dbReference>
<accession>A0A4V6NAS0</accession>
<dbReference type="InterPro" id="IPR013519">
    <property type="entry name" value="Int_alpha_beta-p"/>
</dbReference>
<keyword evidence="1" id="KW-0732">Signal</keyword>
<proteinExistence type="predicted"/>
<comment type="caution">
    <text evidence="5">The sequence shown here is derived from an EMBL/GenBank/DDBJ whole genome shotgun (WGS) entry which is preliminary data.</text>
</comment>
<dbReference type="InterPro" id="IPR013517">
    <property type="entry name" value="FG-GAP"/>
</dbReference>
<keyword evidence="3" id="KW-0325">Glycoprotein</keyword>
<dbReference type="Pfam" id="PF02494">
    <property type="entry name" value="HYR"/>
    <property type="match status" value="2"/>
</dbReference>
<dbReference type="Gene3D" id="2.30.30.100">
    <property type="match status" value="5"/>
</dbReference>
<gene>
    <name evidence="5" type="ORF">E0Y62_22720</name>
</gene>
<feature type="domain" description="HYR" evidence="4">
    <location>
        <begin position="438"/>
        <end position="520"/>
    </location>
</feature>
<dbReference type="PANTHER" id="PTHR46580">
    <property type="entry name" value="SENSOR KINASE-RELATED"/>
    <property type="match status" value="1"/>
</dbReference>
<dbReference type="PANTHER" id="PTHR46580:SF4">
    <property type="entry name" value="ATP_GTP-BINDING PROTEIN"/>
    <property type="match status" value="1"/>
</dbReference>
<dbReference type="Pfam" id="PF13517">
    <property type="entry name" value="FG-GAP_3"/>
    <property type="match status" value="3"/>
</dbReference>
<evidence type="ECO:0000313" key="5">
    <source>
        <dbReference type="EMBL" id="TCJ01717.1"/>
    </source>
</evidence>
<keyword evidence="2" id="KW-0677">Repeat</keyword>
<sequence>MPCPSFNSATFPIDGVNPRSITAADFDVDGNIDLAVANFNSDNVSILLGNGTGGFVLAPGSPFPTGGDTPVSIITADFNEDGKIDLAVANFNTFNVSILLGDGTGGFAPVLGSPFPTGGFGPSSIIAADFDGDGHIDFAVSNANSNNVSVFLGNGTGGFAPAPGSPFLTGGSFPNSITAADFNGNGIIDLAVLNQASNNVSVLLGNGAGSFAPAPGSPFPTGGTAGTTITAADFNGDGKIDVAVSNQITDNVSVLLGNGAGSLAPAPGSPFPAGVDVPTSITTADFNCDGKIDFAVSGGNNVSVLLGDGTGSFVSAPGSPFSTGGIGAVSLTAADFNDDGSIDLATANFFSNNVSILINECIPVITCPDDITAANDTNLCGSVVNYPTPMVTDNCIGATASCSPASGSFFPVGPTTVTCNLTDASGIIIDSCSFTVTVNDTQPPVIICPDNITVFNDPGSNGAMVNYPPPTVSDNCPGVTSVCTPASGSFFPPGTTIVTCTATDAAGNTSTCSFNVRVITDPCRFFSNR</sequence>
<dbReference type="EMBL" id="SJTH01000052">
    <property type="protein sequence ID" value="TCJ01717.1"/>
    <property type="molecule type" value="Genomic_DNA"/>
</dbReference>
<dbReference type="RefSeq" id="WP_131238324.1">
    <property type="nucleotide sequence ID" value="NZ_SJTH01000052.1"/>
</dbReference>
<evidence type="ECO:0000256" key="3">
    <source>
        <dbReference type="ARBA" id="ARBA00023180"/>
    </source>
</evidence>
<organism evidence="5 6">
    <name type="scientific">Cytobacillus praedii</name>
    <dbReference type="NCBI Taxonomy" id="1742358"/>
    <lineage>
        <taxon>Bacteria</taxon>
        <taxon>Bacillati</taxon>
        <taxon>Bacillota</taxon>
        <taxon>Bacilli</taxon>
        <taxon>Bacillales</taxon>
        <taxon>Bacillaceae</taxon>
        <taxon>Cytobacillus</taxon>
    </lineage>
</organism>
<evidence type="ECO:0000256" key="2">
    <source>
        <dbReference type="ARBA" id="ARBA00022737"/>
    </source>
</evidence>
<protein>
    <submittedName>
        <fullName evidence="5">HYR domain-containing protein</fullName>
    </submittedName>
</protein>
<reference evidence="5 6" key="1">
    <citation type="submission" date="2019-03" db="EMBL/GenBank/DDBJ databases">
        <authorList>
            <person name="Jensen L."/>
            <person name="Storgaard J."/>
            <person name="Sulaj E."/>
            <person name="Schramm A."/>
            <person name="Marshall I.P.G."/>
        </authorList>
    </citation>
    <scope>NUCLEOTIDE SEQUENCE [LARGE SCALE GENOMIC DNA]</scope>
    <source>
        <strain evidence="5 6">2017H2G3</strain>
    </source>
</reference>
<dbReference type="InterPro" id="IPR013783">
    <property type="entry name" value="Ig-like_fold"/>
</dbReference>
<dbReference type="SMART" id="SM00191">
    <property type="entry name" value="Int_alpha"/>
    <property type="match status" value="4"/>
</dbReference>
<dbReference type="OrthoDB" id="2514479at2"/>
<evidence type="ECO:0000313" key="6">
    <source>
        <dbReference type="Proteomes" id="UP000293846"/>
    </source>
</evidence>
<dbReference type="Gene3D" id="2.60.40.10">
    <property type="entry name" value="Immunoglobulins"/>
    <property type="match status" value="1"/>
</dbReference>
<keyword evidence="6" id="KW-1185">Reference proteome</keyword>
<dbReference type="PROSITE" id="PS50825">
    <property type="entry name" value="HYR"/>
    <property type="match status" value="1"/>
</dbReference>
<dbReference type="Proteomes" id="UP000293846">
    <property type="component" value="Unassembled WGS sequence"/>
</dbReference>
<name>A0A4V6NAS0_9BACI</name>